<dbReference type="InterPro" id="IPR004358">
    <property type="entry name" value="Sig_transdc_His_kin-like_C"/>
</dbReference>
<dbReference type="Gene3D" id="1.10.287.130">
    <property type="match status" value="1"/>
</dbReference>
<feature type="domain" description="PAC" evidence="11">
    <location>
        <begin position="420"/>
        <end position="473"/>
    </location>
</feature>
<comment type="catalytic activity">
    <reaction evidence="1">
        <text>ATP + protein L-histidine = ADP + protein N-phospho-L-histidine.</text>
        <dbReference type="EC" id="2.7.13.3"/>
    </reaction>
</comment>
<dbReference type="PROSITE" id="PS50112">
    <property type="entry name" value="PAS"/>
    <property type="match status" value="1"/>
</dbReference>
<evidence type="ECO:0000256" key="3">
    <source>
        <dbReference type="ARBA" id="ARBA00022553"/>
    </source>
</evidence>
<dbReference type="SMART" id="SM00388">
    <property type="entry name" value="HisKA"/>
    <property type="match status" value="1"/>
</dbReference>
<dbReference type="InterPro" id="IPR035965">
    <property type="entry name" value="PAS-like_dom_sf"/>
</dbReference>
<dbReference type="Gene3D" id="3.40.50.2300">
    <property type="match status" value="1"/>
</dbReference>
<evidence type="ECO:0000256" key="2">
    <source>
        <dbReference type="ARBA" id="ARBA00012438"/>
    </source>
</evidence>
<dbReference type="SUPFAM" id="SSF55785">
    <property type="entry name" value="PYP-like sensor domain (PAS domain)"/>
    <property type="match status" value="4"/>
</dbReference>
<feature type="domain" description="PAS" evidence="10">
    <location>
        <begin position="346"/>
        <end position="393"/>
    </location>
</feature>
<dbReference type="InterPro" id="IPR013655">
    <property type="entry name" value="PAS_fold_3"/>
</dbReference>
<sequence>MIADTVRDPDRLAALAAYDILDTQPEVGFDDIVQLATQLCQTPVALVSLVAADRQWFKSRVGFPLCETEIDSSVCAYTLNEPDLLVIPDLTGDPRTEANPLVTGVPFIRFYAGAPLRTTEGQVIGSLCVIDTEPRADGLTEAQASNLKALARQVMSQLDLRRSLAARDALMAEQAAIYHAREVLHRTHAAISDAGGDLDRILDILVDGAMQAAPEADGGVVELADGKDLEYRAVAGTLKAFRGRRVPVEGSLSGACFKSRKPLLVPDIRVDMRVNQLLAERMRMHSCVAVPVFRGHTSIGVLRLQSSRPDAFTDRHLQVVRLFADAASAGLVEAREVAAQRSFQATESRYRAIFESAVDYAIIVMDLDGTVTNWSEGAARILGWTPEEIRGHSGDAIFTMEDCAAGIPVQEMRRALTEGRAVDERWHLRKTGELFWASGEMSALRDQAGSATGFVKILRDRTDEHLAGKALADAEARLRQAQTAGGVGLFTIDLADNVLKPTPEFCRLYGLPERTEYPSTAFERLIIPDDAHLVSTAETRKQGAPPRDVEYRIRRPDTGEIRWIARKGEIERDSSRRPVRFAGIARDVTEQRIARDALALSEGRYRTLFDSMNEGFCIIRFVDGPHGPFGDYVHVEANFAFEHHLGIPHVAGQTLRDIAPDFETEHWLQRYGDVLRTGQPVRFDRMFGPTGRHLEVSAHRIEPASRREVAVLFTDITARKKAEAELRASEALARENVQRVQLALAAGAIIGTWFWDLPKDRFTVDEAFARAFGLDPAHGREGIPLAKIVETVHPDDQAGLARAINDAVNRGGAYAHQYRVRRADGRYYWLEANGRVEHAPDGTPLSFPGVLIDVDGRRAVEAERDRVAAELRALNESLEQHVAERTAELMQAEEQLRQAQKMEAVGQLTGGLAHDFNNLLAGISGSLELMQTRMGQGRFGDLDRYMTVAQGATKRAAALTHRLLAFSRRQTLDPKPTDVNRLVAGMEELIRRTIGPQVALEVVGTTGLWPTLIDPGQLENALLNLCINARDAMAEGGRITIETANKWLDRPAAIKHEIPEGQYLSLCVTDTGIGMPPEVIARVFEPFFTTKPIGEGTGLGLSMIYGFARQSGGQVRIYSEVGQGTTVCLYLPRHYGETDEDDVVGRLSEVARAAQGETVLIVDDEPSVRMLVTEVLEDLGYTAIEAADSVAGLKVLQSDVRIDLLVTDVGLPGGMNGRQMADAGRERRPTLKVLFITGYAENAFLGNGHLEPGMQMLTKPFAMEALASRIKDLIHAR</sequence>
<dbReference type="InterPro" id="IPR003594">
    <property type="entry name" value="HATPase_dom"/>
</dbReference>
<evidence type="ECO:0000256" key="7">
    <source>
        <dbReference type="SAM" id="Coils"/>
    </source>
</evidence>
<dbReference type="SUPFAM" id="SSF52172">
    <property type="entry name" value="CheY-like"/>
    <property type="match status" value="1"/>
</dbReference>
<dbReference type="Proteomes" id="UP001432995">
    <property type="component" value="Unassembled WGS sequence"/>
</dbReference>
<name>A0ABV1R1F5_9HYPH</name>
<keyword evidence="4" id="KW-0808">Transferase</keyword>
<dbReference type="RefSeq" id="WP_007569443.1">
    <property type="nucleotide sequence ID" value="NZ_JBELQD010000008.1"/>
</dbReference>
<dbReference type="InterPro" id="IPR003661">
    <property type="entry name" value="HisK_dim/P_dom"/>
</dbReference>
<dbReference type="Pfam" id="PF13185">
    <property type="entry name" value="GAF_2"/>
    <property type="match status" value="1"/>
</dbReference>
<dbReference type="Gene3D" id="3.30.450.40">
    <property type="match status" value="2"/>
</dbReference>
<evidence type="ECO:0000313" key="12">
    <source>
        <dbReference type="EMBL" id="MER2288666.1"/>
    </source>
</evidence>
<dbReference type="NCBIfam" id="TIGR00229">
    <property type="entry name" value="sensory_box"/>
    <property type="match status" value="2"/>
</dbReference>
<gene>
    <name evidence="12" type="ORF">ABS770_10385</name>
</gene>
<dbReference type="PANTHER" id="PTHR43065">
    <property type="entry name" value="SENSOR HISTIDINE KINASE"/>
    <property type="match status" value="1"/>
</dbReference>
<feature type="domain" description="PAC" evidence="11">
    <location>
        <begin position="547"/>
        <end position="600"/>
    </location>
</feature>
<dbReference type="SUPFAM" id="SSF55874">
    <property type="entry name" value="ATPase domain of HSP90 chaperone/DNA topoisomerase II/histidine kinase"/>
    <property type="match status" value="1"/>
</dbReference>
<dbReference type="Gene3D" id="2.10.70.100">
    <property type="match status" value="1"/>
</dbReference>
<feature type="domain" description="PAC" evidence="11">
    <location>
        <begin position="814"/>
        <end position="866"/>
    </location>
</feature>
<dbReference type="SMART" id="SM00086">
    <property type="entry name" value="PAC"/>
    <property type="match status" value="3"/>
</dbReference>
<dbReference type="Pfam" id="PF01590">
    <property type="entry name" value="GAF"/>
    <property type="match status" value="1"/>
</dbReference>
<dbReference type="SUPFAM" id="SSF47384">
    <property type="entry name" value="Homodimeric domain of signal transducing histidine kinase"/>
    <property type="match status" value="1"/>
</dbReference>
<dbReference type="Pfam" id="PF08447">
    <property type="entry name" value="PAS_3"/>
    <property type="match status" value="2"/>
</dbReference>
<dbReference type="InterPro" id="IPR001610">
    <property type="entry name" value="PAC"/>
</dbReference>
<dbReference type="InterPro" id="IPR000700">
    <property type="entry name" value="PAS-assoc_C"/>
</dbReference>
<dbReference type="Pfam" id="PF13426">
    <property type="entry name" value="PAS_9"/>
    <property type="match status" value="1"/>
</dbReference>
<keyword evidence="3 6" id="KW-0597">Phosphoprotein</keyword>
<dbReference type="PROSITE" id="PS50110">
    <property type="entry name" value="RESPONSE_REGULATORY"/>
    <property type="match status" value="1"/>
</dbReference>
<reference evidence="12" key="1">
    <citation type="submission" date="2024-06" db="EMBL/GenBank/DDBJ databases">
        <authorList>
            <person name="Campbell A.G."/>
        </authorList>
    </citation>
    <scope>NUCLEOTIDE SEQUENCE</scope>
    <source>
        <strain evidence="12">EM17</strain>
    </source>
</reference>
<dbReference type="InterPro" id="IPR000014">
    <property type="entry name" value="PAS"/>
</dbReference>
<proteinExistence type="predicted"/>
<accession>A0ABV1R1F5</accession>
<dbReference type="Pfam" id="PF00512">
    <property type="entry name" value="HisKA"/>
    <property type="match status" value="1"/>
</dbReference>
<dbReference type="InterPro" id="IPR036097">
    <property type="entry name" value="HisK_dim/P_sf"/>
</dbReference>
<organism evidence="12 13">
    <name type="scientific">Methylobacterium brachiatum</name>
    <dbReference type="NCBI Taxonomy" id="269660"/>
    <lineage>
        <taxon>Bacteria</taxon>
        <taxon>Pseudomonadati</taxon>
        <taxon>Pseudomonadota</taxon>
        <taxon>Alphaproteobacteria</taxon>
        <taxon>Hyphomicrobiales</taxon>
        <taxon>Methylobacteriaceae</taxon>
        <taxon>Methylobacterium</taxon>
    </lineage>
</organism>
<dbReference type="SMART" id="SM00448">
    <property type="entry name" value="REC"/>
    <property type="match status" value="1"/>
</dbReference>
<feature type="coiled-coil region" evidence="7">
    <location>
        <begin position="857"/>
        <end position="902"/>
    </location>
</feature>
<dbReference type="SUPFAM" id="SSF55781">
    <property type="entry name" value="GAF domain-like"/>
    <property type="match status" value="2"/>
</dbReference>
<dbReference type="PROSITE" id="PS50113">
    <property type="entry name" value="PAC"/>
    <property type="match status" value="3"/>
</dbReference>
<dbReference type="EC" id="2.7.13.3" evidence="2"/>
<dbReference type="CDD" id="cd18161">
    <property type="entry name" value="REC_hyHK_blue-like"/>
    <property type="match status" value="1"/>
</dbReference>
<feature type="domain" description="Histidine kinase" evidence="8">
    <location>
        <begin position="911"/>
        <end position="1135"/>
    </location>
</feature>
<dbReference type="SMART" id="SM00065">
    <property type="entry name" value="GAF"/>
    <property type="match status" value="2"/>
</dbReference>
<keyword evidence="13" id="KW-1185">Reference proteome</keyword>
<dbReference type="PRINTS" id="PR00344">
    <property type="entry name" value="BCTRLSENSOR"/>
</dbReference>
<dbReference type="Pfam" id="PF02518">
    <property type="entry name" value="HATPase_c"/>
    <property type="match status" value="1"/>
</dbReference>
<protein>
    <recommendedName>
        <fullName evidence="2">histidine kinase</fullName>
        <ecNumber evidence="2">2.7.13.3</ecNumber>
    </recommendedName>
</protein>
<dbReference type="CDD" id="cd00130">
    <property type="entry name" value="PAS"/>
    <property type="match status" value="3"/>
</dbReference>
<evidence type="ECO:0000256" key="6">
    <source>
        <dbReference type="PROSITE-ProRule" id="PRU00169"/>
    </source>
</evidence>
<keyword evidence="5" id="KW-0418">Kinase</keyword>
<dbReference type="CDD" id="cd16919">
    <property type="entry name" value="HATPase_CckA-like"/>
    <property type="match status" value="1"/>
</dbReference>
<evidence type="ECO:0000256" key="5">
    <source>
        <dbReference type="ARBA" id="ARBA00022777"/>
    </source>
</evidence>
<dbReference type="InterPro" id="IPR005467">
    <property type="entry name" value="His_kinase_dom"/>
</dbReference>
<dbReference type="SMART" id="SM00387">
    <property type="entry name" value="HATPase_c"/>
    <property type="match status" value="1"/>
</dbReference>
<dbReference type="InterPro" id="IPR029016">
    <property type="entry name" value="GAF-like_dom_sf"/>
</dbReference>
<evidence type="ECO:0000259" key="9">
    <source>
        <dbReference type="PROSITE" id="PS50110"/>
    </source>
</evidence>
<evidence type="ECO:0000259" key="8">
    <source>
        <dbReference type="PROSITE" id="PS50109"/>
    </source>
</evidence>
<dbReference type="Pfam" id="PF00072">
    <property type="entry name" value="Response_reg"/>
    <property type="match status" value="1"/>
</dbReference>
<dbReference type="EMBL" id="JBELQD010000008">
    <property type="protein sequence ID" value="MER2288666.1"/>
    <property type="molecule type" value="Genomic_DNA"/>
</dbReference>
<keyword evidence="7" id="KW-0175">Coiled coil</keyword>
<feature type="domain" description="Response regulatory" evidence="9">
    <location>
        <begin position="1158"/>
        <end position="1274"/>
    </location>
</feature>
<dbReference type="CDD" id="cd00082">
    <property type="entry name" value="HisKA"/>
    <property type="match status" value="1"/>
</dbReference>
<evidence type="ECO:0000259" key="10">
    <source>
        <dbReference type="PROSITE" id="PS50112"/>
    </source>
</evidence>
<comment type="caution">
    <text evidence="12">The sequence shown here is derived from an EMBL/GenBank/DDBJ whole genome shotgun (WGS) entry which is preliminary data.</text>
</comment>
<dbReference type="PANTHER" id="PTHR43065:SF42">
    <property type="entry name" value="TWO-COMPONENT SENSOR PPRA"/>
    <property type="match status" value="1"/>
</dbReference>
<dbReference type="Gene3D" id="3.30.565.10">
    <property type="entry name" value="Histidine kinase-like ATPase, C-terminal domain"/>
    <property type="match status" value="1"/>
</dbReference>
<dbReference type="InterPro" id="IPR001789">
    <property type="entry name" value="Sig_transdc_resp-reg_receiver"/>
</dbReference>
<dbReference type="PROSITE" id="PS50109">
    <property type="entry name" value="HIS_KIN"/>
    <property type="match status" value="1"/>
</dbReference>
<feature type="modified residue" description="4-aspartylphosphate" evidence="6">
    <location>
        <position position="1208"/>
    </location>
</feature>
<dbReference type="InterPro" id="IPR011006">
    <property type="entry name" value="CheY-like_superfamily"/>
</dbReference>
<dbReference type="InterPro" id="IPR036890">
    <property type="entry name" value="HATPase_C_sf"/>
</dbReference>
<evidence type="ECO:0000256" key="1">
    <source>
        <dbReference type="ARBA" id="ARBA00000085"/>
    </source>
</evidence>
<dbReference type="SMART" id="SM00091">
    <property type="entry name" value="PAS"/>
    <property type="match status" value="3"/>
</dbReference>
<evidence type="ECO:0000313" key="13">
    <source>
        <dbReference type="Proteomes" id="UP001432995"/>
    </source>
</evidence>
<evidence type="ECO:0000259" key="11">
    <source>
        <dbReference type="PROSITE" id="PS50113"/>
    </source>
</evidence>
<dbReference type="Gene3D" id="3.30.450.20">
    <property type="entry name" value="PAS domain"/>
    <property type="match status" value="4"/>
</dbReference>
<dbReference type="InterPro" id="IPR003018">
    <property type="entry name" value="GAF"/>
</dbReference>
<evidence type="ECO:0000256" key="4">
    <source>
        <dbReference type="ARBA" id="ARBA00022679"/>
    </source>
</evidence>